<comment type="caution">
    <text evidence="1">The sequence shown here is derived from an EMBL/GenBank/DDBJ whole genome shotgun (WGS) entry which is preliminary data.</text>
</comment>
<accession>A0A9K3Q836</accession>
<organism evidence="1 2">
    <name type="scientific">Nitzschia inconspicua</name>
    <dbReference type="NCBI Taxonomy" id="303405"/>
    <lineage>
        <taxon>Eukaryota</taxon>
        <taxon>Sar</taxon>
        <taxon>Stramenopiles</taxon>
        <taxon>Ochrophyta</taxon>
        <taxon>Bacillariophyta</taxon>
        <taxon>Bacillariophyceae</taxon>
        <taxon>Bacillariophycidae</taxon>
        <taxon>Bacillariales</taxon>
        <taxon>Bacillariaceae</taxon>
        <taxon>Nitzschia</taxon>
    </lineage>
</organism>
<dbReference type="OrthoDB" id="407325at2759"/>
<dbReference type="AlphaFoldDB" id="A0A9K3Q836"/>
<dbReference type="InterPro" id="IPR019410">
    <property type="entry name" value="Methyltransf_16"/>
</dbReference>
<evidence type="ECO:0000313" key="2">
    <source>
        <dbReference type="Proteomes" id="UP000693970"/>
    </source>
</evidence>
<gene>
    <name evidence="1" type="ORF">IV203_013521</name>
</gene>
<sequence length="351" mass="38913">MQEETISIQIPEGAEAGDELSFQIQGQELTIPIPLHSQPGDVLQIKLGGRGDESMETEEDTSIQLMTGNQLRLSSSLDDPEALSQPSIADGTYQCLWPASKFVIDYMNTSSTFHHLIRHAAPIRSVLELGAGQGMFGMAFSDIVSSLSSSGNVVQVTLSDVEDAMDPLRRNVQINQHLYEGRVHFSIIPLTWHSIPIPNAGCSLDYILGSDLLYNIDNIPDLAATIRRLMSKTTKVLLSVRWRKPVEERSFFVALSDILEWEVLHGTCPLDHTMYGNPACNESNTFFQQTMVGCNGQTLPLSMIDEAATSQMTAVEFEEYEALQTQVYLGRVKDVTKSGDCHDQKRLKTNC</sequence>
<keyword evidence="1" id="KW-0808">Transferase</keyword>
<dbReference type="GO" id="GO:0008168">
    <property type="term" value="F:methyltransferase activity"/>
    <property type="evidence" value="ECO:0007669"/>
    <property type="project" value="UniProtKB-KW"/>
</dbReference>
<name>A0A9K3Q836_9STRA</name>
<dbReference type="GO" id="GO:0032259">
    <property type="term" value="P:methylation"/>
    <property type="evidence" value="ECO:0007669"/>
    <property type="project" value="UniProtKB-KW"/>
</dbReference>
<reference evidence="1" key="2">
    <citation type="submission" date="2021-04" db="EMBL/GenBank/DDBJ databases">
        <authorList>
            <person name="Podell S."/>
        </authorList>
    </citation>
    <scope>NUCLEOTIDE SEQUENCE</scope>
    <source>
        <strain evidence="1">Hildebrandi</strain>
    </source>
</reference>
<dbReference type="PANTHER" id="PTHR14614:SF130">
    <property type="entry name" value="PROTEIN-LYSINE N-METHYLTRANSFERASE EEF2KMT"/>
    <property type="match status" value="1"/>
</dbReference>
<dbReference type="EMBL" id="JAGRRH010000001">
    <property type="protein sequence ID" value="KAG7374426.1"/>
    <property type="molecule type" value="Genomic_DNA"/>
</dbReference>
<reference evidence="1" key="1">
    <citation type="journal article" date="2021" name="Sci. Rep.">
        <title>Diploid genomic architecture of Nitzschia inconspicua, an elite biomass production diatom.</title>
        <authorList>
            <person name="Oliver A."/>
            <person name="Podell S."/>
            <person name="Pinowska A."/>
            <person name="Traller J.C."/>
            <person name="Smith S.R."/>
            <person name="McClure R."/>
            <person name="Beliaev A."/>
            <person name="Bohutskyi P."/>
            <person name="Hill E.A."/>
            <person name="Rabines A."/>
            <person name="Zheng H."/>
            <person name="Allen L.Z."/>
            <person name="Kuo A."/>
            <person name="Grigoriev I.V."/>
            <person name="Allen A.E."/>
            <person name="Hazlebeck D."/>
            <person name="Allen E.E."/>
        </authorList>
    </citation>
    <scope>NUCLEOTIDE SEQUENCE</scope>
    <source>
        <strain evidence="1">Hildebrandi</strain>
    </source>
</reference>
<dbReference type="Pfam" id="PF10294">
    <property type="entry name" value="Methyltransf_16"/>
    <property type="match status" value="1"/>
</dbReference>
<keyword evidence="2" id="KW-1185">Reference proteome</keyword>
<dbReference type="PANTHER" id="PTHR14614">
    <property type="entry name" value="HEPATOCELLULAR CARCINOMA-ASSOCIATED ANTIGEN"/>
    <property type="match status" value="1"/>
</dbReference>
<proteinExistence type="predicted"/>
<evidence type="ECO:0000313" key="1">
    <source>
        <dbReference type="EMBL" id="KAG7374426.1"/>
    </source>
</evidence>
<protein>
    <submittedName>
        <fullName evidence="1">Lysine methyltransferase</fullName>
    </submittedName>
</protein>
<dbReference type="Proteomes" id="UP000693970">
    <property type="component" value="Unassembled WGS sequence"/>
</dbReference>
<keyword evidence="1" id="KW-0489">Methyltransferase</keyword>